<evidence type="ECO:0000313" key="2">
    <source>
        <dbReference type="EnsemblMetazoa" id="CapteP207592"/>
    </source>
</evidence>
<keyword evidence="3" id="KW-1185">Reference proteome</keyword>
<reference evidence="2" key="3">
    <citation type="submission" date="2015-06" db="UniProtKB">
        <authorList>
            <consortium name="EnsemblMetazoa"/>
        </authorList>
    </citation>
    <scope>IDENTIFICATION</scope>
</reference>
<dbReference type="OMA" id="YLYCHRD"/>
<dbReference type="AlphaFoldDB" id="R7TX48"/>
<dbReference type="PANTHER" id="PTHR33844">
    <property type="entry name" value="SULFOTRANSFER_1 DOMAIN-CONTAINING PROTEIN"/>
    <property type="match status" value="1"/>
</dbReference>
<dbReference type="InterPro" id="IPR027417">
    <property type="entry name" value="P-loop_NTPase"/>
</dbReference>
<dbReference type="EnsemblMetazoa" id="CapteT207592">
    <property type="protein sequence ID" value="CapteP207592"/>
    <property type="gene ID" value="CapteG207592"/>
</dbReference>
<reference evidence="3" key="1">
    <citation type="submission" date="2012-12" db="EMBL/GenBank/DDBJ databases">
        <authorList>
            <person name="Hellsten U."/>
            <person name="Grimwood J."/>
            <person name="Chapman J.A."/>
            <person name="Shapiro H."/>
            <person name="Aerts A."/>
            <person name="Otillar R.P."/>
            <person name="Terry A.Y."/>
            <person name="Boore J.L."/>
            <person name="Simakov O."/>
            <person name="Marletaz F."/>
            <person name="Cho S.-J."/>
            <person name="Edsinger-Gonzales E."/>
            <person name="Havlak P."/>
            <person name="Kuo D.-H."/>
            <person name="Larsson T."/>
            <person name="Lv J."/>
            <person name="Arendt D."/>
            <person name="Savage R."/>
            <person name="Osoegawa K."/>
            <person name="de Jong P."/>
            <person name="Lindberg D.R."/>
            <person name="Seaver E.C."/>
            <person name="Weisblat D.A."/>
            <person name="Putnam N.H."/>
            <person name="Grigoriev I.V."/>
            <person name="Rokhsar D.S."/>
        </authorList>
    </citation>
    <scope>NUCLEOTIDE SEQUENCE</scope>
    <source>
        <strain evidence="3">I ESC-2004</strain>
    </source>
</reference>
<proteinExistence type="predicted"/>
<evidence type="ECO:0008006" key="4">
    <source>
        <dbReference type="Google" id="ProtNLM"/>
    </source>
</evidence>
<evidence type="ECO:0000313" key="3">
    <source>
        <dbReference type="Proteomes" id="UP000014760"/>
    </source>
</evidence>
<dbReference type="SUPFAM" id="SSF52540">
    <property type="entry name" value="P-loop containing nucleoside triphosphate hydrolases"/>
    <property type="match status" value="1"/>
</dbReference>
<dbReference type="EMBL" id="KB307875">
    <property type="protein sequence ID" value="ELT98498.1"/>
    <property type="molecule type" value="Genomic_DNA"/>
</dbReference>
<sequence>MSEKSVVSAILYWLLFVIVRLIFAAIDGARVWFKTALTPRSNAFASSARLDKVISTNIFDPWVSPNQPSNIISRHVKYVHPCYVLKDEVSFYCLTKSEAWFVEAPEGVEVWKSCFSPFHKIAQLEHAVNVIRMPLQSLYRLTNEMNDIEAKIVFIEFMARSGSTLFLQMFEETEECVTYSEPHYFNHYGRPEFPDEDCRLEAVMKMYCKPRKLPTTAFVFKSILIGKTLSPAVHRLFPQTKFVYIYRNLIPNALSMDKINKKILFHRVDSAIRNIHPTIFWRMHKLMMNDMAFPYTENELNIAKKSDWSQGIIMYYYLLKVHAFYLQLQNRNDHPKTPSVKYEHLIKDPNKCLTAVFKHCDLSLALVPKALRALHKDSQRGSILAQETLNKREQDPRLVAKELLDIVEELADEMGLNDLWGEFQLGHDVNSAANKDGFWDMPAQSTVQAPLFVEAARKPPTEPSDQKKIRASLRMPRKPPVPGKAAQEGKIRGAPEPSRDIFVYRVTDATIDDSTISGMPDDELLLGRPYGGVAIMWRKTLCSQVVPIHSPSKRVCAVKAYITNAIINLFVK</sequence>
<organism evidence="1">
    <name type="scientific">Capitella teleta</name>
    <name type="common">Polychaete worm</name>
    <dbReference type="NCBI Taxonomy" id="283909"/>
    <lineage>
        <taxon>Eukaryota</taxon>
        <taxon>Metazoa</taxon>
        <taxon>Spiralia</taxon>
        <taxon>Lophotrochozoa</taxon>
        <taxon>Annelida</taxon>
        <taxon>Polychaeta</taxon>
        <taxon>Sedentaria</taxon>
        <taxon>Scolecida</taxon>
        <taxon>Capitellidae</taxon>
        <taxon>Capitella</taxon>
    </lineage>
</organism>
<dbReference type="PANTHER" id="PTHR33844:SF1">
    <property type="entry name" value="SULFOTRANSFERASE DOMAIN-CONTAINING PROTEIN"/>
    <property type="match status" value="1"/>
</dbReference>
<dbReference type="EMBL" id="AMQN01010449">
    <property type="status" value="NOT_ANNOTATED_CDS"/>
    <property type="molecule type" value="Genomic_DNA"/>
</dbReference>
<dbReference type="HOGENOM" id="CLU_034499_1_0_1"/>
<gene>
    <name evidence="1" type="ORF">CAPTEDRAFT_207592</name>
</gene>
<protein>
    <recommendedName>
        <fullName evidence="4">Sulfotransferase domain-containing protein</fullName>
    </recommendedName>
</protein>
<dbReference type="Gene3D" id="3.40.50.300">
    <property type="entry name" value="P-loop containing nucleotide triphosphate hydrolases"/>
    <property type="match status" value="1"/>
</dbReference>
<dbReference type="Proteomes" id="UP000014760">
    <property type="component" value="Unassembled WGS sequence"/>
</dbReference>
<evidence type="ECO:0000313" key="1">
    <source>
        <dbReference type="EMBL" id="ELT98498.1"/>
    </source>
</evidence>
<accession>R7TX48</accession>
<reference evidence="1 3" key="2">
    <citation type="journal article" date="2013" name="Nature">
        <title>Insights into bilaterian evolution from three spiralian genomes.</title>
        <authorList>
            <person name="Simakov O."/>
            <person name="Marletaz F."/>
            <person name="Cho S.J."/>
            <person name="Edsinger-Gonzales E."/>
            <person name="Havlak P."/>
            <person name="Hellsten U."/>
            <person name="Kuo D.H."/>
            <person name="Larsson T."/>
            <person name="Lv J."/>
            <person name="Arendt D."/>
            <person name="Savage R."/>
            <person name="Osoegawa K."/>
            <person name="de Jong P."/>
            <person name="Grimwood J."/>
            <person name="Chapman J.A."/>
            <person name="Shapiro H."/>
            <person name="Aerts A."/>
            <person name="Otillar R.P."/>
            <person name="Terry A.Y."/>
            <person name="Boore J.L."/>
            <person name="Grigoriev I.V."/>
            <person name="Lindberg D.R."/>
            <person name="Seaver E.C."/>
            <person name="Weisblat D.A."/>
            <person name="Putnam N.H."/>
            <person name="Rokhsar D.S."/>
        </authorList>
    </citation>
    <scope>NUCLEOTIDE SEQUENCE</scope>
    <source>
        <strain evidence="1 3">I ESC-2004</strain>
    </source>
</reference>
<name>R7TX48_CAPTE</name>
<dbReference type="OrthoDB" id="5912733at2759"/>